<protein>
    <recommendedName>
        <fullName evidence="2">phosphoglycerate mutase (2,3-diphosphoglycerate-dependent)</fullName>
        <ecNumber evidence="2">5.4.2.11</ecNumber>
    </recommendedName>
</protein>
<dbReference type="PANTHER" id="PTHR11931">
    <property type="entry name" value="PHOSPHOGLYCERATE MUTASE"/>
    <property type="match status" value="1"/>
</dbReference>
<sequence length="222" mass="24653">MSRRLVLLRHGQTEYNATKRMQGQLDTHLSAVGVEQARAAALLVKDLDVVRVISSDLVRAKNTAEIVAASLNLPVEEDARLRETHLGQWQGLTHEEVDRDFVGKRAAWRHRPDWAPPGGESRLEVALRVRSLVDDVMHAFDGWENKTVLLVAHGGAIAAVTCHLLGLKPHQYPLLSGLQNTNISVLTARPRFNPEQPALDFTPETVADAQWYLDAWNQGIGV</sequence>
<dbReference type="GO" id="GO:0006096">
    <property type="term" value="P:glycolytic process"/>
    <property type="evidence" value="ECO:0007669"/>
    <property type="project" value="UniProtKB-KW"/>
</dbReference>
<dbReference type="InterPro" id="IPR005952">
    <property type="entry name" value="Phosphogly_mut1"/>
</dbReference>
<dbReference type="Pfam" id="PF00300">
    <property type="entry name" value="His_Phos_1"/>
    <property type="match status" value="1"/>
</dbReference>
<gene>
    <name evidence="7" type="ORF">SAMN05661109_01257</name>
</gene>
<organism evidence="7 8">
    <name type="scientific">Corynebacterium cystitidis DSM 20524</name>
    <dbReference type="NCBI Taxonomy" id="1121357"/>
    <lineage>
        <taxon>Bacteria</taxon>
        <taxon>Bacillati</taxon>
        <taxon>Actinomycetota</taxon>
        <taxon>Actinomycetes</taxon>
        <taxon>Mycobacteriales</taxon>
        <taxon>Corynebacteriaceae</taxon>
        <taxon>Corynebacterium</taxon>
    </lineage>
</organism>
<feature type="binding site" evidence="6">
    <location>
        <position position="59"/>
    </location>
    <ligand>
        <name>substrate</name>
    </ligand>
</feature>
<evidence type="ECO:0000256" key="4">
    <source>
        <dbReference type="ARBA" id="ARBA00023235"/>
    </source>
</evidence>
<dbReference type="CDD" id="cd07067">
    <property type="entry name" value="HP_PGM_like"/>
    <property type="match status" value="1"/>
</dbReference>
<dbReference type="SMART" id="SM00855">
    <property type="entry name" value="PGAM"/>
    <property type="match status" value="1"/>
</dbReference>
<proteinExistence type="inferred from homology"/>
<evidence type="ECO:0000256" key="5">
    <source>
        <dbReference type="PIRSR" id="PIRSR613078-1"/>
    </source>
</evidence>
<evidence type="ECO:0000256" key="3">
    <source>
        <dbReference type="ARBA" id="ARBA00023152"/>
    </source>
</evidence>
<dbReference type="Gene3D" id="3.40.50.1240">
    <property type="entry name" value="Phosphoglycerate mutase-like"/>
    <property type="match status" value="1"/>
</dbReference>
<dbReference type="RefSeq" id="WP_092257798.1">
    <property type="nucleotide sequence ID" value="NZ_CP047199.1"/>
</dbReference>
<keyword evidence="4" id="KW-0413">Isomerase</keyword>
<evidence type="ECO:0000313" key="7">
    <source>
        <dbReference type="EMBL" id="SER88034.1"/>
    </source>
</evidence>
<dbReference type="Proteomes" id="UP000198929">
    <property type="component" value="Unassembled WGS sequence"/>
</dbReference>
<dbReference type="EMBL" id="FOGQ01000004">
    <property type="protein sequence ID" value="SER88034.1"/>
    <property type="molecule type" value="Genomic_DNA"/>
</dbReference>
<evidence type="ECO:0000256" key="6">
    <source>
        <dbReference type="PIRSR" id="PIRSR613078-2"/>
    </source>
</evidence>
<dbReference type="InterPro" id="IPR029033">
    <property type="entry name" value="His_PPase_superfam"/>
</dbReference>
<dbReference type="EC" id="5.4.2.11" evidence="2"/>
<feature type="binding site" evidence="6">
    <location>
        <begin position="9"/>
        <end position="16"/>
    </location>
    <ligand>
        <name>substrate</name>
    </ligand>
</feature>
<feature type="active site" description="Tele-phosphohistidine intermediate" evidence="5">
    <location>
        <position position="10"/>
    </location>
</feature>
<evidence type="ECO:0000256" key="1">
    <source>
        <dbReference type="ARBA" id="ARBA00006717"/>
    </source>
</evidence>
<accession>A0A1H9ST38</accession>
<evidence type="ECO:0000256" key="2">
    <source>
        <dbReference type="ARBA" id="ARBA00012028"/>
    </source>
</evidence>
<dbReference type="InterPro" id="IPR001345">
    <property type="entry name" value="PG/BPGM_mutase_AS"/>
</dbReference>
<dbReference type="SUPFAM" id="SSF53254">
    <property type="entry name" value="Phosphoglycerate mutase-like"/>
    <property type="match status" value="1"/>
</dbReference>
<dbReference type="PROSITE" id="PS00175">
    <property type="entry name" value="PG_MUTASE"/>
    <property type="match status" value="1"/>
</dbReference>
<comment type="similarity">
    <text evidence="1">Belongs to the phosphoglycerate mutase family. BPG-dependent PGAM subfamily.</text>
</comment>
<dbReference type="InterPro" id="IPR013078">
    <property type="entry name" value="His_Pase_superF_clade-1"/>
</dbReference>
<dbReference type="GO" id="GO:0004619">
    <property type="term" value="F:phosphoglycerate mutase activity"/>
    <property type="evidence" value="ECO:0007669"/>
    <property type="project" value="UniProtKB-EC"/>
</dbReference>
<reference evidence="8" key="1">
    <citation type="submission" date="2016-10" db="EMBL/GenBank/DDBJ databases">
        <authorList>
            <person name="Varghese N."/>
            <person name="Submissions S."/>
        </authorList>
    </citation>
    <scope>NUCLEOTIDE SEQUENCE [LARGE SCALE GENOMIC DNA]</scope>
    <source>
        <strain evidence="8">DSM 20524</strain>
    </source>
</reference>
<dbReference type="AlphaFoldDB" id="A0A1H9ST38"/>
<evidence type="ECO:0000313" key="8">
    <source>
        <dbReference type="Proteomes" id="UP000198929"/>
    </source>
</evidence>
<name>A0A1H9ST38_9CORY</name>
<keyword evidence="8" id="KW-1185">Reference proteome</keyword>
<feature type="active site" description="Proton donor/acceptor" evidence="5">
    <location>
        <position position="83"/>
    </location>
</feature>
<dbReference type="STRING" id="1121357.SAMN05661109_01257"/>
<keyword evidence="3" id="KW-0324">Glycolysis</keyword>